<gene>
    <name evidence="2" type="ORF">GCM10011322_34280</name>
</gene>
<feature type="transmembrane region" description="Helical" evidence="1">
    <location>
        <begin position="48"/>
        <end position="69"/>
    </location>
</feature>
<feature type="transmembrane region" description="Helical" evidence="1">
    <location>
        <begin position="81"/>
        <end position="104"/>
    </location>
</feature>
<sequence>MNDTGFRTGTDRRESTRRAATRLENLARLLDSSIGVPGTRFSFGLDSILSIVPVVGSFMGAGISAYVILEAYRLGAPRATLAKMLANIGLDTALGAIPVVGFVFDAFYKANNRNVALLRRYLAAANRI</sequence>
<keyword evidence="1" id="KW-1133">Transmembrane helix</keyword>
<keyword evidence="1" id="KW-0812">Transmembrane</keyword>
<dbReference type="Pfam" id="PF13430">
    <property type="entry name" value="DUF4112"/>
    <property type="match status" value="1"/>
</dbReference>
<comment type="caution">
    <text evidence="2">The sequence shown here is derived from an EMBL/GenBank/DDBJ whole genome shotgun (WGS) entry which is preliminary data.</text>
</comment>
<reference evidence="2 3" key="1">
    <citation type="journal article" date="2014" name="Int. J. Syst. Evol. Microbiol.">
        <title>Complete genome sequence of Corynebacterium casei LMG S-19264T (=DSM 44701T), isolated from a smear-ripened cheese.</title>
        <authorList>
            <consortium name="US DOE Joint Genome Institute (JGI-PGF)"/>
            <person name="Walter F."/>
            <person name="Albersmeier A."/>
            <person name="Kalinowski J."/>
            <person name="Ruckert C."/>
        </authorList>
    </citation>
    <scope>NUCLEOTIDE SEQUENCE [LARGE SCALE GENOMIC DNA]</scope>
    <source>
        <strain evidence="2 3">CGMCC 1.9161</strain>
    </source>
</reference>
<keyword evidence="3" id="KW-1185">Reference proteome</keyword>
<organism evidence="2 3">
    <name type="scientific">Salinarimonas ramus</name>
    <dbReference type="NCBI Taxonomy" id="690164"/>
    <lineage>
        <taxon>Bacteria</taxon>
        <taxon>Pseudomonadati</taxon>
        <taxon>Pseudomonadota</taxon>
        <taxon>Alphaproteobacteria</taxon>
        <taxon>Hyphomicrobiales</taxon>
        <taxon>Salinarimonadaceae</taxon>
        <taxon>Salinarimonas</taxon>
    </lineage>
</organism>
<dbReference type="InterPro" id="IPR025187">
    <property type="entry name" value="DUF4112"/>
</dbReference>
<dbReference type="EMBL" id="BMMF01000010">
    <property type="protein sequence ID" value="GGK44277.1"/>
    <property type="molecule type" value="Genomic_DNA"/>
</dbReference>
<proteinExistence type="predicted"/>
<evidence type="ECO:0008006" key="4">
    <source>
        <dbReference type="Google" id="ProtNLM"/>
    </source>
</evidence>
<evidence type="ECO:0000256" key="1">
    <source>
        <dbReference type="SAM" id="Phobius"/>
    </source>
</evidence>
<accession>A0A917QCN5</accession>
<dbReference type="Proteomes" id="UP000600449">
    <property type="component" value="Unassembled WGS sequence"/>
</dbReference>
<keyword evidence="1" id="KW-0472">Membrane</keyword>
<name>A0A917QCN5_9HYPH</name>
<evidence type="ECO:0000313" key="3">
    <source>
        <dbReference type="Proteomes" id="UP000600449"/>
    </source>
</evidence>
<dbReference type="PANTHER" id="PTHR35519:SF2">
    <property type="entry name" value="PH DOMAIN PROTEIN"/>
    <property type="match status" value="1"/>
</dbReference>
<dbReference type="AlphaFoldDB" id="A0A917QCN5"/>
<dbReference type="RefSeq" id="WP_188914473.1">
    <property type="nucleotide sequence ID" value="NZ_BMMF01000010.1"/>
</dbReference>
<dbReference type="PANTHER" id="PTHR35519">
    <property type="entry name" value="MEMBRANE PROTEINS"/>
    <property type="match status" value="1"/>
</dbReference>
<protein>
    <recommendedName>
        <fullName evidence="4">DUF4112 domain-containing protein</fullName>
    </recommendedName>
</protein>
<evidence type="ECO:0000313" key="2">
    <source>
        <dbReference type="EMBL" id="GGK44277.1"/>
    </source>
</evidence>